<dbReference type="AlphaFoldDB" id="A0A835XK98"/>
<feature type="transmembrane region" description="Helical" evidence="1">
    <location>
        <begin position="20"/>
        <end position="38"/>
    </location>
</feature>
<sequence length="95" mass="10861">MGFARFMSLFKGFKTPADAYILAMPVAYACVAFCVLSVRPITSDPETSTFDYYNDESKSASVAQRYDNEYKTLFRSRVANHRTGVFTNWFEGTRQ</sequence>
<accession>A0A835XK98</accession>
<keyword evidence="1" id="KW-1133">Transmembrane helix</keyword>
<gene>
    <name evidence="2" type="ORF">HYH03_015887</name>
</gene>
<evidence type="ECO:0000313" key="2">
    <source>
        <dbReference type="EMBL" id="KAG2485401.1"/>
    </source>
</evidence>
<evidence type="ECO:0000313" key="3">
    <source>
        <dbReference type="Proteomes" id="UP000612055"/>
    </source>
</evidence>
<organism evidence="2 3">
    <name type="scientific">Edaphochlamys debaryana</name>
    <dbReference type="NCBI Taxonomy" id="47281"/>
    <lineage>
        <taxon>Eukaryota</taxon>
        <taxon>Viridiplantae</taxon>
        <taxon>Chlorophyta</taxon>
        <taxon>core chlorophytes</taxon>
        <taxon>Chlorophyceae</taxon>
        <taxon>CS clade</taxon>
        <taxon>Chlamydomonadales</taxon>
        <taxon>Chlamydomonadales incertae sedis</taxon>
        <taxon>Edaphochlamys</taxon>
    </lineage>
</organism>
<dbReference type="EMBL" id="JAEHOE010000130">
    <property type="protein sequence ID" value="KAG2485401.1"/>
    <property type="molecule type" value="Genomic_DNA"/>
</dbReference>
<comment type="caution">
    <text evidence="2">The sequence shown here is derived from an EMBL/GenBank/DDBJ whole genome shotgun (WGS) entry which is preliminary data.</text>
</comment>
<proteinExistence type="predicted"/>
<protein>
    <submittedName>
        <fullName evidence="2">Uncharacterized protein</fullName>
    </submittedName>
</protein>
<dbReference type="Proteomes" id="UP000612055">
    <property type="component" value="Unassembled WGS sequence"/>
</dbReference>
<dbReference type="PROSITE" id="PS51257">
    <property type="entry name" value="PROKAR_LIPOPROTEIN"/>
    <property type="match status" value="1"/>
</dbReference>
<name>A0A835XK98_9CHLO</name>
<evidence type="ECO:0000256" key="1">
    <source>
        <dbReference type="SAM" id="Phobius"/>
    </source>
</evidence>
<keyword evidence="1" id="KW-0812">Transmembrane</keyword>
<reference evidence="2" key="1">
    <citation type="journal article" date="2020" name="bioRxiv">
        <title>Comparative genomics of Chlamydomonas.</title>
        <authorList>
            <person name="Craig R.J."/>
            <person name="Hasan A.R."/>
            <person name="Ness R.W."/>
            <person name="Keightley P.D."/>
        </authorList>
    </citation>
    <scope>NUCLEOTIDE SEQUENCE</scope>
    <source>
        <strain evidence="2">CCAP 11/70</strain>
    </source>
</reference>
<keyword evidence="1" id="KW-0472">Membrane</keyword>
<dbReference type="OrthoDB" id="522007at2759"/>
<keyword evidence="3" id="KW-1185">Reference proteome</keyword>